<dbReference type="Gene3D" id="1.10.8.640">
    <property type="entry name" value="Cytochrome C biogenesis protein"/>
    <property type="match status" value="1"/>
</dbReference>
<feature type="transmembrane region" description="Helical" evidence="7">
    <location>
        <begin position="177"/>
        <end position="196"/>
    </location>
</feature>
<keyword evidence="7" id="KW-0812">Transmembrane</keyword>
<dbReference type="CDD" id="cd16378">
    <property type="entry name" value="CcmH_N"/>
    <property type="match status" value="1"/>
</dbReference>
<evidence type="ECO:0000256" key="7">
    <source>
        <dbReference type="RuleBase" id="RU364112"/>
    </source>
</evidence>
<keyword evidence="4 7" id="KW-0732">Signal</keyword>
<name>A0A2V3VDD9_9SPHN</name>
<evidence type="ECO:0000313" key="11">
    <source>
        <dbReference type="Proteomes" id="UP000248014"/>
    </source>
</evidence>
<organism evidence="10 11">
    <name type="scientific">Blastomonas natatoria</name>
    <dbReference type="NCBI Taxonomy" id="34015"/>
    <lineage>
        <taxon>Bacteria</taxon>
        <taxon>Pseudomonadati</taxon>
        <taxon>Pseudomonadota</taxon>
        <taxon>Alphaproteobacteria</taxon>
        <taxon>Sphingomonadales</taxon>
        <taxon>Sphingomonadaceae</taxon>
        <taxon>Blastomonas</taxon>
    </lineage>
</organism>
<feature type="region of interest" description="Disordered" evidence="8">
    <location>
        <begin position="1"/>
        <end position="54"/>
    </location>
</feature>
<dbReference type="Proteomes" id="UP000248014">
    <property type="component" value="Unassembled WGS sequence"/>
</dbReference>
<evidence type="ECO:0000256" key="1">
    <source>
        <dbReference type="ARBA" id="ARBA00010342"/>
    </source>
</evidence>
<sequence length="210" mass="23425">MARPDCAQPPFIPSPSTPPVGVAQDKLQPLAEVEGRDRNPLRIRPSTSRQSREVYPERLPWQPAEGLGNSVRWLAFLLLAMFAVPAAAQDSLPPAPYAYRQLEDPAKEKAAQDLMLTLRCLTCQSQSIADSDAAMAGDMRHQVRERIAKGEDPEAIRAWLIERYGDWVSYEPRVTTITWPLFAAPIVLLLLAGVIVRKRFTRAKAQGDKI</sequence>
<dbReference type="Pfam" id="PF03918">
    <property type="entry name" value="CcmH"/>
    <property type="match status" value="1"/>
</dbReference>
<dbReference type="GO" id="GO:0005886">
    <property type="term" value="C:plasma membrane"/>
    <property type="evidence" value="ECO:0007669"/>
    <property type="project" value="TreeGrafter"/>
</dbReference>
<keyword evidence="5" id="KW-0201">Cytochrome c-type biogenesis</keyword>
<feature type="domain" description="CcmH/CycL/Ccl2/NrfF N-terminal" evidence="9">
    <location>
        <begin position="95"/>
        <end position="206"/>
    </location>
</feature>
<accession>A0A2V3VDD9</accession>
<evidence type="ECO:0000256" key="8">
    <source>
        <dbReference type="SAM" id="MobiDB-lite"/>
    </source>
</evidence>
<comment type="function">
    <text evidence="7">Possible subunit of a heme lyase.</text>
</comment>
<dbReference type="PANTHER" id="PTHR47870">
    <property type="entry name" value="CYTOCHROME C-TYPE BIOGENESIS PROTEIN CCMH"/>
    <property type="match status" value="1"/>
</dbReference>
<evidence type="ECO:0000313" key="10">
    <source>
        <dbReference type="EMBL" id="PXW79184.1"/>
    </source>
</evidence>
<dbReference type="InterPro" id="IPR051263">
    <property type="entry name" value="C-type_cytochrome_biogenesis"/>
</dbReference>
<keyword evidence="6 7" id="KW-0408">Iron</keyword>
<dbReference type="PANTHER" id="PTHR47870:SF1">
    <property type="entry name" value="CYTOCHROME C-TYPE BIOGENESIS PROTEIN CCMH"/>
    <property type="match status" value="1"/>
</dbReference>
<evidence type="ECO:0000256" key="4">
    <source>
        <dbReference type="ARBA" id="ARBA00022729"/>
    </source>
</evidence>
<dbReference type="InterPro" id="IPR038297">
    <property type="entry name" value="CcmH/CycL/NrfF/Ccl2_sf"/>
</dbReference>
<proteinExistence type="inferred from homology"/>
<dbReference type="AlphaFoldDB" id="A0A2V3VDD9"/>
<reference evidence="10 11" key="1">
    <citation type="submission" date="2018-05" db="EMBL/GenBank/DDBJ databases">
        <title>Genomic Encyclopedia of Type Strains, Phase IV (KMG-IV): sequencing the most valuable type-strain genomes for metagenomic binning, comparative biology and taxonomic classification.</title>
        <authorList>
            <person name="Goeker M."/>
        </authorList>
    </citation>
    <scope>NUCLEOTIDE SEQUENCE [LARGE SCALE GENOMIC DNA]</scope>
    <source>
        <strain evidence="10 11">DSM 3183</strain>
    </source>
</reference>
<dbReference type="EMBL" id="QJJM01000001">
    <property type="protein sequence ID" value="PXW79184.1"/>
    <property type="molecule type" value="Genomic_DNA"/>
</dbReference>
<keyword evidence="11" id="KW-1185">Reference proteome</keyword>
<keyword evidence="7" id="KW-0472">Membrane</keyword>
<dbReference type="GO" id="GO:0017004">
    <property type="term" value="P:cytochrome complex assembly"/>
    <property type="evidence" value="ECO:0007669"/>
    <property type="project" value="UniProtKB-KW"/>
</dbReference>
<evidence type="ECO:0000259" key="9">
    <source>
        <dbReference type="Pfam" id="PF03918"/>
    </source>
</evidence>
<protein>
    <recommendedName>
        <fullName evidence="7">Cytochrome c-type biogenesis protein</fullName>
    </recommendedName>
</protein>
<evidence type="ECO:0000256" key="6">
    <source>
        <dbReference type="ARBA" id="ARBA00023004"/>
    </source>
</evidence>
<comment type="caution">
    <text evidence="10">The sequence shown here is derived from an EMBL/GenBank/DDBJ whole genome shotgun (WGS) entry which is preliminary data.</text>
</comment>
<evidence type="ECO:0000256" key="5">
    <source>
        <dbReference type="ARBA" id="ARBA00022748"/>
    </source>
</evidence>
<keyword evidence="3 7" id="KW-0479">Metal-binding</keyword>
<evidence type="ECO:0000256" key="2">
    <source>
        <dbReference type="ARBA" id="ARBA00022617"/>
    </source>
</evidence>
<evidence type="ECO:0000256" key="3">
    <source>
        <dbReference type="ARBA" id="ARBA00022723"/>
    </source>
</evidence>
<keyword evidence="2 7" id="KW-0349">Heme</keyword>
<keyword evidence="7" id="KW-1133">Transmembrane helix</keyword>
<gene>
    <name evidence="10" type="ORF">C7451_101248</name>
</gene>
<dbReference type="InterPro" id="IPR005616">
    <property type="entry name" value="CcmH/CycL/Ccl2/NrfF_N"/>
</dbReference>
<comment type="similarity">
    <text evidence="1 7">Belongs to the CcmH/CycL/Ccl2/NrfF family.</text>
</comment>
<dbReference type="GO" id="GO:0046872">
    <property type="term" value="F:metal ion binding"/>
    <property type="evidence" value="ECO:0007669"/>
    <property type="project" value="UniProtKB-KW"/>
</dbReference>